<dbReference type="CDD" id="cd01188">
    <property type="entry name" value="INT_RitA_C_like"/>
    <property type="match status" value="1"/>
</dbReference>
<dbReference type="PROSITE" id="PS51900">
    <property type="entry name" value="CB"/>
    <property type="match status" value="2"/>
</dbReference>
<keyword evidence="1" id="KW-0229">DNA integration</keyword>
<dbReference type="InterPro" id="IPR004107">
    <property type="entry name" value="Integrase_SAM-like_N"/>
</dbReference>
<dbReference type="PANTHER" id="PTHR30349:SF81">
    <property type="entry name" value="TYROSINE RECOMBINASE XERC"/>
    <property type="match status" value="1"/>
</dbReference>
<evidence type="ECO:0000259" key="6">
    <source>
        <dbReference type="PROSITE" id="PS51900"/>
    </source>
</evidence>
<dbReference type="InterPro" id="IPR013762">
    <property type="entry name" value="Integrase-like_cat_sf"/>
</dbReference>
<evidence type="ECO:0000313" key="7">
    <source>
        <dbReference type="EMBL" id="OGF58910.1"/>
    </source>
</evidence>
<gene>
    <name evidence="7" type="ORF">A2Y62_04245</name>
</gene>
<dbReference type="SUPFAM" id="SSF56349">
    <property type="entry name" value="DNA breaking-rejoining enzymes"/>
    <property type="match status" value="1"/>
</dbReference>
<dbReference type="InterPro" id="IPR011010">
    <property type="entry name" value="DNA_brk_join_enz"/>
</dbReference>
<dbReference type="Pfam" id="PF00589">
    <property type="entry name" value="Phage_integrase"/>
    <property type="match status" value="1"/>
</dbReference>
<dbReference type="Gene3D" id="1.10.443.10">
    <property type="entry name" value="Intergrase catalytic core"/>
    <property type="match status" value="1"/>
</dbReference>
<proteinExistence type="predicted"/>
<evidence type="ECO:0000256" key="2">
    <source>
        <dbReference type="ARBA" id="ARBA00023125"/>
    </source>
</evidence>
<evidence type="ECO:0000259" key="5">
    <source>
        <dbReference type="PROSITE" id="PS51898"/>
    </source>
</evidence>
<feature type="domain" description="Tyr recombinase" evidence="5">
    <location>
        <begin position="229"/>
        <end position="413"/>
    </location>
</feature>
<dbReference type="Pfam" id="PF02899">
    <property type="entry name" value="Phage_int_SAM_1"/>
    <property type="match status" value="1"/>
</dbReference>
<evidence type="ECO:0000256" key="3">
    <source>
        <dbReference type="ARBA" id="ARBA00023172"/>
    </source>
</evidence>
<dbReference type="InterPro" id="IPR002104">
    <property type="entry name" value="Integrase_catalytic"/>
</dbReference>
<dbReference type="InterPro" id="IPR050090">
    <property type="entry name" value="Tyrosine_recombinase_XerCD"/>
</dbReference>
<dbReference type="GO" id="GO:0006310">
    <property type="term" value="P:DNA recombination"/>
    <property type="evidence" value="ECO:0007669"/>
    <property type="project" value="UniProtKB-KW"/>
</dbReference>
<dbReference type="InterPro" id="IPR044068">
    <property type="entry name" value="CB"/>
</dbReference>
<dbReference type="AlphaFoldDB" id="A0A1F5V676"/>
<dbReference type="GO" id="GO:0003677">
    <property type="term" value="F:DNA binding"/>
    <property type="evidence" value="ECO:0007669"/>
    <property type="project" value="UniProtKB-UniRule"/>
</dbReference>
<feature type="domain" description="Core-binding (CB)" evidence="6">
    <location>
        <begin position="18"/>
        <end position="107"/>
    </location>
</feature>
<name>A0A1F5V676_9BACT</name>
<accession>A0A1F5V676</accession>
<sequence length="420" mass="48511">MIDKISIRQKSIAQLKNIRLGELLQNFAEYLEKRGYSSSSRDEYFRIAQHFAFWISKESLAEQNINEEHVDKFLQSHAEQCSCPNPKGSYDRKHRHAALKQFISMLRALCIIPSLPHIPLTNFDRIIHDFEIYFAEVRGALPSTIKVYSRNIRDFLKIFCKDEHIDIRNLNADDIREYVVDRIKGYKPKTSKLITSSLRAFFRYLRMTNQINNPLEDAVPTVAYRRLSTIPNYITQDQMQHFILSFNISTAIGLRNKAMAVLMARLGLRACEVARLKIDDIDWNNAVITVRQNKSRRALYLPLTKEIGEHLSLYLKKNRPLTKERFVFVTHAFPKGNPLSSGAIKMAMRSSFKKCGLQIASYGTHILRHSFATQLMEKGANLKEIADMLGHASIETTNIYAKVNLQQLTHIALPWPEVEQ</sequence>
<dbReference type="PROSITE" id="PS51898">
    <property type="entry name" value="TYR_RECOMBINASE"/>
    <property type="match status" value="1"/>
</dbReference>
<evidence type="ECO:0000256" key="4">
    <source>
        <dbReference type="PROSITE-ProRule" id="PRU01248"/>
    </source>
</evidence>
<dbReference type="STRING" id="1817863.A2Y62_04245"/>
<feature type="domain" description="Core-binding (CB)" evidence="6">
    <location>
        <begin position="121"/>
        <end position="206"/>
    </location>
</feature>
<protein>
    <recommendedName>
        <fullName evidence="9">Integrase</fullName>
    </recommendedName>
</protein>
<dbReference type="Gene3D" id="1.10.150.130">
    <property type="match status" value="2"/>
</dbReference>
<dbReference type="EMBL" id="MFGW01000229">
    <property type="protein sequence ID" value="OGF58910.1"/>
    <property type="molecule type" value="Genomic_DNA"/>
</dbReference>
<reference evidence="7 8" key="1">
    <citation type="journal article" date="2016" name="Nat. Commun.">
        <title>Thousands of microbial genomes shed light on interconnected biogeochemical processes in an aquifer system.</title>
        <authorList>
            <person name="Anantharaman K."/>
            <person name="Brown C.T."/>
            <person name="Hug L.A."/>
            <person name="Sharon I."/>
            <person name="Castelle C.J."/>
            <person name="Probst A.J."/>
            <person name="Thomas B.C."/>
            <person name="Singh A."/>
            <person name="Wilkins M.J."/>
            <person name="Karaoz U."/>
            <person name="Brodie E.L."/>
            <person name="Williams K.H."/>
            <person name="Hubbard S.S."/>
            <person name="Banfield J.F."/>
        </authorList>
    </citation>
    <scope>NUCLEOTIDE SEQUENCE [LARGE SCALE GENOMIC DNA]</scope>
</reference>
<dbReference type="PANTHER" id="PTHR30349">
    <property type="entry name" value="PHAGE INTEGRASE-RELATED"/>
    <property type="match status" value="1"/>
</dbReference>
<organism evidence="7 8">
    <name type="scientific">Candidatus Fischerbacteria bacterium RBG_13_37_8</name>
    <dbReference type="NCBI Taxonomy" id="1817863"/>
    <lineage>
        <taxon>Bacteria</taxon>
        <taxon>Candidatus Fischeribacteriota</taxon>
    </lineage>
</organism>
<dbReference type="InterPro" id="IPR010998">
    <property type="entry name" value="Integrase_recombinase_N"/>
</dbReference>
<evidence type="ECO:0000313" key="8">
    <source>
        <dbReference type="Proteomes" id="UP000178943"/>
    </source>
</evidence>
<evidence type="ECO:0008006" key="9">
    <source>
        <dbReference type="Google" id="ProtNLM"/>
    </source>
</evidence>
<dbReference type="GO" id="GO:0015074">
    <property type="term" value="P:DNA integration"/>
    <property type="evidence" value="ECO:0007669"/>
    <property type="project" value="UniProtKB-KW"/>
</dbReference>
<dbReference type="Proteomes" id="UP000178943">
    <property type="component" value="Unassembled WGS sequence"/>
</dbReference>
<keyword evidence="3" id="KW-0233">DNA recombination</keyword>
<comment type="caution">
    <text evidence="7">The sequence shown here is derived from an EMBL/GenBank/DDBJ whole genome shotgun (WGS) entry which is preliminary data.</text>
</comment>
<evidence type="ECO:0000256" key="1">
    <source>
        <dbReference type="ARBA" id="ARBA00022908"/>
    </source>
</evidence>
<keyword evidence="2 4" id="KW-0238">DNA-binding</keyword>